<feature type="domain" description="C2H2-type" evidence="2">
    <location>
        <begin position="96"/>
        <end position="129"/>
    </location>
</feature>
<dbReference type="EMBL" id="CM035411">
    <property type="protein sequence ID" value="KAH7434178.1"/>
    <property type="molecule type" value="Genomic_DNA"/>
</dbReference>
<keyword evidence="1" id="KW-0479">Metal-binding</keyword>
<evidence type="ECO:0000313" key="4">
    <source>
        <dbReference type="Proteomes" id="UP000825935"/>
    </source>
</evidence>
<accession>A0A8T2UHP1</accession>
<keyword evidence="4" id="KW-1185">Reference proteome</keyword>
<reference evidence="3" key="1">
    <citation type="submission" date="2021-08" db="EMBL/GenBank/DDBJ databases">
        <title>WGS assembly of Ceratopteris richardii.</title>
        <authorList>
            <person name="Marchant D.B."/>
            <person name="Chen G."/>
            <person name="Jenkins J."/>
            <person name="Shu S."/>
            <person name="Leebens-Mack J."/>
            <person name="Grimwood J."/>
            <person name="Schmutz J."/>
            <person name="Soltis P."/>
            <person name="Soltis D."/>
            <person name="Chen Z.-H."/>
        </authorList>
    </citation>
    <scope>NUCLEOTIDE SEQUENCE</scope>
    <source>
        <strain evidence="3">Whitten #5841</strain>
        <tissue evidence="3">Leaf</tissue>
    </source>
</reference>
<protein>
    <recommendedName>
        <fullName evidence="2">C2H2-type domain-containing protein</fullName>
    </recommendedName>
</protein>
<comment type="caution">
    <text evidence="3">The sequence shown here is derived from an EMBL/GenBank/DDBJ whole genome shotgun (WGS) entry which is preliminary data.</text>
</comment>
<evidence type="ECO:0000259" key="2">
    <source>
        <dbReference type="PROSITE" id="PS50157"/>
    </source>
</evidence>
<gene>
    <name evidence="3" type="ORF">KP509_06G004300</name>
</gene>
<dbReference type="Proteomes" id="UP000825935">
    <property type="component" value="Chromosome 6"/>
</dbReference>
<name>A0A8T2UHP1_CERRI</name>
<evidence type="ECO:0000256" key="1">
    <source>
        <dbReference type="PROSITE-ProRule" id="PRU00042"/>
    </source>
</evidence>
<organism evidence="3 4">
    <name type="scientific">Ceratopteris richardii</name>
    <name type="common">Triangle waterfern</name>
    <dbReference type="NCBI Taxonomy" id="49495"/>
    <lineage>
        <taxon>Eukaryota</taxon>
        <taxon>Viridiplantae</taxon>
        <taxon>Streptophyta</taxon>
        <taxon>Embryophyta</taxon>
        <taxon>Tracheophyta</taxon>
        <taxon>Polypodiopsida</taxon>
        <taxon>Polypodiidae</taxon>
        <taxon>Polypodiales</taxon>
        <taxon>Pteridineae</taxon>
        <taxon>Pteridaceae</taxon>
        <taxon>Parkerioideae</taxon>
        <taxon>Ceratopteris</taxon>
    </lineage>
</organism>
<dbReference type="AlphaFoldDB" id="A0A8T2UHP1"/>
<dbReference type="GO" id="GO:0008270">
    <property type="term" value="F:zinc ion binding"/>
    <property type="evidence" value="ECO:0007669"/>
    <property type="project" value="UniProtKB-KW"/>
</dbReference>
<proteinExistence type="predicted"/>
<evidence type="ECO:0000313" key="3">
    <source>
        <dbReference type="EMBL" id="KAH7434178.1"/>
    </source>
</evidence>
<keyword evidence="1" id="KW-0862">Zinc</keyword>
<dbReference type="InterPro" id="IPR013087">
    <property type="entry name" value="Znf_C2H2_type"/>
</dbReference>
<sequence>MEWLIAVGRDDTMFILLISVVLLQFNCNRKYYFRSITRKKREIEMEANALILIDRGEYSRCYAAKGLGKSFQRIPVSVMVQSWDLCLCAVAQSLRRPCSTTYTCRKNSMAVNTFATHRRLDCTHLGSKPVAKQAICMEWPITVERDDLTFILLICVVLQHLNRIS</sequence>
<keyword evidence="1" id="KW-0863">Zinc-finger</keyword>
<dbReference type="PROSITE" id="PS50157">
    <property type="entry name" value="ZINC_FINGER_C2H2_2"/>
    <property type="match status" value="1"/>
</dbReference>